<comment type="caution">
    <text evidence="1">The sequence shown here is derived from an EMBL/GenBank/DDBJ whole genome shotgun (WGS) entry which is preliminary data.</text>
</comment>
<keyword evidence="2" id="KW-1185">Reference proteome</keyword>
<dbReference type="EMBL" id="JAUJYN010000053">
    <property type="protein sequence ID" value="KAK1257246.1"/>
    <property type="molecule type" value="Genomic_DNA"/>
</dbReference>
<protein>
    <submittedName>
        <fullName evidence="1">Uncharacterized protein</fullName>
    </submittedName>
</protein>
<dbReference type="AlphaFoldDB" id="A0AAV8ZXI5"/>
<reference evidence="1" key="1">
    <citation type="journal article" date="2023" name="Nat. Commun.">
        <title>Diploid and tetraploid genomes of Acorus and the evolution of monocots.</title>
        <authorList>
            <person name="Ma L."/>
            <person name="Liu K.W."/>
            <person name="Li Z."/>
            <person name="Hsiao Y.Y."/>
            <person name="Qi Y."/>
            <person name="Fu T."/>
            <person name="Tang G.D."/>
            <person name="Zhang D."/>
            <person name="Sun W.H."/>
            <person name="Liu D.K."/>
            <person name="Li Y."/>
            <person name="Chen G.Z."/>
            <person name="Liu X.D."/>
            <person name="Liao X.Y."/>
            <person name="Jiang Y.T."/>
            <person name="Yu X."/>
            <person name="Hao Y."/>
            <person name="Huang J."/>
            <person name="Zhao X.W."/>
            <person name="Ke S."/>
            <person name="Chen Y.Y."/>
            <person name="Wu W.L."/>
            <person name="Hsu J.L."/>
            <person name="Lin Y.F."/>
            <person name="Huang M.D."/>
            <person name="Li C.Y."/>
            <person name="Huang L."/>
            <person name="Wang Z.W."/>
            <person name="Zhao X."/>
            <person name="Zhong W.Y."/>
            <person name="Peng D.H."/>
            <person name="Ahmad S."/>
            <person name="Lan S."/>
            <person name="Zhang J.S."/>
            <person name="Tsai W.C."/>
            <person name="Van de Peer Y."/>
            <person name="Liu Z.J."/>
        </authorList>
    </citation>
    <scope>NUCLEOTIDE SEQUENCE</scope>
    <source>
        <strain evidence="1">SCP</strain>
    </source>
</reference>
<sequence length="115" mass="12702">MKHALRKGVEKINTQGACLFAGCLVFCFRDINSHGLQPWPQWSTATDKGRPMTFDDTTKEDGPVTANRLTYFYIYQTVISGPTTWGDRQRGEYFTGGGGSMSQCGLLGVLTIAEE</sequence>
<proteinExistence type="predicted"/>
<evidence type="ECO:0000313" key="2">
    <source>
        <dbReference type="Proteomes" id="UP001179952"/>
    </source>
</evidence>
<organism evidence="1 2">
    <name type="scientific">Acorus gramineus</name>
    <name type="common">Dwarf sweet flag</name>
    <dbReference type="NCBI Taxonomy" id="55184"/>
    <lineage>
        <taxon>Eukaryota</taxon>
        <taxon>Viridiplantae</taxon>
        <taxon>Streptophyta</taxon>
        <taxon>Embryophyta</taxon>
        <taxon>Tracheophyta</taxon>
        <taxon>Spermatophyta</taxon>
        <taxon>Magnoliopsida</taxon>
        <taxon>Liliopsida</taxon>
        <taxon>Acoraceae</taxon>
        <taxon>Acorus</taxon>
    </lineage>
</organism>
<dbReference type="Proteomes" id="UP001179952">
    <property type="component" value="Unassembled WGS sequence"/>
</dbReference>
<dbReference type="PROSITE" id="PS51257">
    <property type="entry name" value="PROKAR_LIPOPROTEIN"/>
    <property type="match status" value="1"/>
</dbReference>
<accession>A0AAV8ZXI5</accession>
<reference evidence="1" key="2">
    <citation type="submission" date="2023-06" db="EMBL/GenBank/DDBJ databases">
        <authorList>
            <person name="Ma L."/>
            <person name="Liu K.-W."/>
            <person name="Li Z."/>
            <person name="Hsiao Y.-Y."/>
            <person name="Qi Y."/>
            <person name="Fu T."/>
            <person name="Tang G."/>
            <person name="Zhang D."/>
            <person name="Sun W.-H."/>
            <person name="Liu D.-K."/>
            <person name="Li Y."/>
            <person name="Chen G.-Z."/>
            <person name="Liu X.-D."/>
            <person name="Liao X.-Y."/>
            <person name="Jiang Y.-T."/>
            <person name="Yu X."/>
            <person name="Hao Y."/>
            <person name="Huang J."/>
            <person name="Zhao X.-W."/>
            <person name="Ke S."/>
            <person name="Chen Y.-Y."/>
            <person name="Wu W.-L."/>
            <person name="Hsu J.-L."/>
            <person name="Lin Y.-F."/>
            <person name="Huang M.-D."/>
            <person name="Li C.-Y."/>
            <person name="Huang L."/>
            <person name="Wang Z.-W."/>
            <person name="Zhao X."/>
            <person name="Zhong W.-Y."/>
            <person name="Peng D.-H."/>
            <person name="Ahmad S."/>
            <person name="Lan S."/>
            <person name="Zhang J.-S."/>
            <person name="Tsai W.-C."/>
            <person name="Van De Peer Y."/>
            <person name="Liu Z.-J."/>
        </authorList>
    </citation>
    <scope>NUCLEOTIDE SEQUENCE</scope>
    <source>
        <strain evidence="1">SCP</strain>
        <tissue evidence="1">Leaves</tissue>
    </source>
</reference>
<gene>
    <name evidence="1" type="ORF">QJS04_geneDACA024192</name>
</gene>
<name>A0AAV8ZXI5_ACOGR</name>
<evidence type="ECO:0000313" key="1">
    <source>
        <dbReference type="EMBL" id="KAK1257246.1"/>
    </source>
</evidence>